<comment type="cofactor">
    <cofactor evidence="2">
        <name>Mg(2+)</name>
        <dbReference type="ChEBI" id="CHEBI:18420"/>
    </cofactor>
</comment>
<feature type="domain" description="Thiamine phosphate synthase/TenI" evidence="18">
    <location>
        <begin position="10"/>
        <end position="205"/>
    </location>
</feature>
<accession>A0A6J3MA58</accession>
<comment type="catalytic activity">
    <reaction evidence="13">
        <text>4-methyl-5-(2-phosphooxyethyl)-thiazole + 4-amino-2-methyl-5-(diphosphooxymethyl)pyrimidine + H(+) = thiamine phosphate + diphosphate</text>
        <dbReference type="Rhea" id="RHEA:22328"/>
        <dbReference type="ChEBI" id="CHEBI:15378"/>
        <dbReference type="ChEBI" id="CHEBI:33019"/>
        <dbReference type="ChEBI" id="CHEBI:37575"/>
        <dbReference type="ChEBI" id="CHEBI:57841"/>
        <dbReference type="ChEBI" id="CHEBI:58296"/>
        <dbReference type="EC" id="2.5.1.3"/>
    </reaction>
</comment>
<dbReference type="AlphaFoldDB" id="A0A6J3MA58"/>
<dbReference type="NCBIfam" id="TIGR00693">
    <property type="entry name" value="thiE"/>
    <property type="match status" value="1"/>
</dbReference>
<keyword evidence="10" id="KW-0067">ATP-binding</keyword>
<dbReference type="Gene3D" id="3.20.20.70">
    <property type="entry name" value="Aldolase class I"/>
    <property type="match status" value="1"/>
</dbReference>
<dbReference type="OrthoDB" id="4994at2759"/>
<comment type="pathway">
    <text evidence="5">Cofactor biosynthesis; thiamine diphosphate biosynthesis; thiamine phosphate from 4-amino-2-methyl-5-diphosphomethylpyrimidine and 4-methyl-5-(2-phosphoethyl)-thiazole: step 1/1.</text>
</comment>
<keyword evidence="7" id="KW-0479">Metal-binding</keyword>
<reference evidence="20" key="2">
    <citation type="submission" date="2020-04" db="EMBL/GenBank/DDBJ databases">
        <authorList>
            <consortium name="NCBI Genome Project"/>
        </authorList>
    </citation>
    <scope>NUCLEOTIDE SEQUENCE</scope>
    <source>
        <strain evidence="20">CBS 342.82</strain>
    </source>
</reference>
<reference evidence="20" key="3">
    <citation type="submission" date="2025-08" db="UniProtKB">
        <authorList>
            <consortium name="RefSeq"/>
        </authorList>
    </citation>
    <scope>IDENTIFICATION</scope>
    <source>
        <strain evidence="20">CBS 342.82</strain>
    </source>
</reference>
<keyword evidence="8" id="KW-0547">Nucleotide-binding</keyword>
<evidence type="ECO:0000256" key="5">
    <source>
        <dbReference type="ARBA" id="ARBA00005165"/>
    </source>
</evidence>
<evidence type="ECO:0000259" key="18">
    <source>
        <dbReference type="Pfam" id="PF02581"/>
    </source>
</evidence>
<dbReference type="GO" id="GO:0009229">
    <property type="term" value="P:thiamine diphosphate biosynthetic process"/>
    <property type="evidence" value="ECO:0007669"/>
    <property type="project" value="UniProtKB-UniPathway"/>
</dbReference>
<gene>
    <name evidence="20" type="ORF">K489DRAFT_378942</name>
</gene>
<evidence type="ECO:0000256" key="6">
    <source>
        <dbReference type="ARBA" id="ARBA00022679"/>
    </source>
</evidence>
<dbReference type="NCBIfam" id="TIGR00694">
    <property type="entry name" value="thiM"/>
    <property type="match status" value="1"/>
</dbReference>
<dbReference type="SUPFAM" id="SSF51391">
    <property type="entry name" value="Thiamin phosphate synthase"/>
    <property type="match status" value="1"/>
</dbReference>
<dbReference type="HAMAP" id="MF_00228">
    <property type="entry name" value="Thz_kinase"/>
    <property type="match status" value="1"/>
</dbReference>
<comment type="pathway">
    <text evidence="4">Cofactor biosynthesis; thiamine diphosphate biosynthesis; 4-methyl-5-(2-phosphoethyl)-thiazole from 5-(2-hydroxyethyl)-4-methylthiazole: step 1/1.</text>
</comment>
<dbReference type="UniPathway" id="UPA00060">
    <property type="reaction ID" value="UER00139"/>
</dbReference>
<evidence type="ECO:0000256" key="14">
    <source>
        <dbReference type="ARBA" id="ARBA00047851"/>
    </source>
</evidence>
<evidence type="ECO:0000256" key="16">
    <source>
        <dbReference type="ARBA" id="ARBA00061146"/>
    </source>
</evidence>
<dbReference type="Pfam" id="PF02110">
    <property type="entry name" value="HK"/>
    <property type="match status" value="1"/>
</dbReference>
<dbReference type="SUPFAM" id="SSF53613">
    <property type="entry name" value="Ribokinase-like"/>
    <property type="match status" value="1"/>
</dbReference>
<dbReference type="NCBIfam" id="NF006830">
    <property type="entry name" value="PRK09355.1"/>
    <property type="match status" value="1"/>
</dbReference>
<dbReference type="GO" id="GO:0004789">
    <property type="term" value="F:thiamine-phosphate diphosphorylase activity"/>
    <property type="evidence" value="ECO:0007669"/>
    <property type="project" value="UniProtKB-EC"/>
</dbReference>
<dbReference type="GO" id="GO:0005524">
    <property type="term" value="F:ATP binding"/>
    <property type="evidence" value="ECO:0007669"/>
    <property type="project" value="UniProtKB-KW"/>
</dbReference>
<evidence type="ECO:0000313" key="19">
    <source>
        <dbReference type="Proteomes" id="UP000504637"/>
    </source>
</evidence>
<dbReference type="PANTHER" id="PTHR20857:SF23">
    <property type="entry name" value="THIAMINE BIOSYNTHETIC BIFUNCTIONAL ENZYME"/>
    <property type="match status" value="1"/>
</dbReference>
<sequence length="520" mass="54782">MDRQQINYSVYLVTDSTAGILGDRDLVPVVAAAVKGGATIVQLRDKTSETAELIRIAKRLHDVTRAANIPLLINDRVDVALAAGVEGVHIGQDDIDLASARRLLGQQAIIGVTANSEEEALTAARDGADYLGIGTVFATPTKDNTKSIIGTAGVRQILIKLAEEGLGHVRTVCIGGINHSNVQRVLYQTASAQKKLDGVAVVSAIIAAQDPQEAASSLSQLIRSPPAFAAAFTSKTSLNRDDMIRAAPLLVKRLAEQKPLCHNMTNLVVQNFAANVVIAVGASPIMSNNGNEARDLAQLGGSLVVNMGTSTPEGRANYLQAIRAYNAVGGPILFDPVGAAATQDRRDGVRELMAGGFFSVVKGNEGEIRTVAGAVGISQRGVDSGDAQLSLDQRVELVRSTAARERNVIILSGPIDVVSDGERTVTIRNGHEYLGEITGSGCTLGATVASLLAVERKDAFLAVVTAMLMYEIAAERAAPRPDVKGPGTFVPAFIDELYHIRQESVEGNGAWAAAAQLEFR</sequence>
<dbReference type="InterPro" id="IPR029056">
    <property type="entry name" value="Ribokinase-like"/>
</dbReference>
<comment type="similarity">
    <text evidence="17">In the N-terminal section; belongs to the thiamine-phosphate synthase family.</text>
</comment>
<evidence type="ECO:0000256" key="3">
    <source>
        <dbReference type="ARBA" id="ARBA00003814"/>
    </source>
</evidence>
<dbReference type="Gene3D" id="3.40.1190.20">
    <property type="match status" value="1"/>
</dbReference>
<evidence type="ECO:0000256" key="1">
    <source>
        <dbReference type="ARBA" id="ARBA00001771"/>
    </source>
</evidence>
<dbReference type="GO" id="GO:0000287">
    <property type="term" value="F:magnesium ion binding"/>
    <property type="evidence" value="ECO:0007669"/>
    <property type="project" value="InterPro"/>
</dbReference>
<evidence type="ECO:0000256" key="4">
    <source>
        <dbReference type="ARBA" id="ARBA00004868"/>
    </source>
</evidence>
<evidence type="ECO:0000256" key="15">
    <source>
        <dbReference type="ARBA" id="ARBA00047883"/>
    </source>
</evidence>
<dbReference type="InterPro" id="IPR034291">
    <property type="entry name" value="TMP_synthase"/>
</dbReference>
<dbReference type="CDD" id="cd00564">
    <property type="entry name" value="TMP_TenI"/>
    <property type="match status" value="1"/>
</dbReference>
<proteinExistence type="inferred from homology"/>
<comment type="catalytic activity">
    <reaction evidence="1">
        <text>5-(2-hydroxyethyl)-4-methylthiazole + ATP = 4-methyl-5-(2-phosphooxyethyl)-thiazole + ADP + H(+)</text>
        <dbReference type="Rhea" id="RHEA:24212"/>
        <dbReference type="ChEBI" id="CHEBI:15378"/>
        <dbReference type="ChEBI" id="CHEBI:17957"/>
        <dbReference type="ChEBI" id="CHEBI:30616"/>
        <dbReference type="ChEBI" id="CHEBI:58296"/>
        <dbReference type="ChEBI" id="CHEBI:456216"/>
        <dbReference type="EC" id="2.7.1.50"/>
    </reaction>
</comment>
<evidence type="ECO:0000256" key="7">
    <source>
        <dbReference type="ARBA" id="ARBA00022723"/>
    </source>
</evidence>
<dbReference type="GeneID" id="54362326"/>
<dbReference type="CDD" id="cd01170">
    <property type="entry name" value="THZ_kinase"/>
    <property type="match status" value="1"/>
</dbReference>
<protein>
    <submittedName>
        <fullName evidence="20">Hydroxyethylthiazole kinase</fullName>
    </submittedName>
</protein>
<organism evidence="20">
    <name type="scientific">Dissoconium aciculare CBS 342.82</name>
    <dbReference type="NCBI Taxonomy" id="1314786"/>
    <lineage>
        <taxon>Eukaryota</taxon>
        <taxon>Fungi</taxon>
        <taxon>Dikarya</taxon>
        <taxon>Ascomycota</taxon>
        <taxon>Pezizomycotina</taxon>
        <taxon>Dothideomycetes</taxon>
        <taxon>Dothideomycetidae</taxon>
        <taxon>Mycosphaerellales</taxon>
        <taxon>Dissoconiaceae</taxon>
        <taxon>Dissoconium</taxon>
    </lineage>
</organism>
<reference evidence="20" key="1">
    <citation type="submission" date="2020-01" db="EMBL/GenBank/DDBJ databases">
        <authorList>
            <consortium name="DOE Joint Genome Institute"/>
            <person name="Haridas S."/>
            <person name="Albert R."/>
            <person name="Binder M."/>
            <person name="Bloem J."/>
            <person name="Labutti K."/>
            <person name="Salamov A."/>
            <person name="Andreopoulos B."/>
            <person name="Baker S.E."/>
            <person name="Barry K."/>
            <person name="Bills G."/>
            <person name="Bluhm B.H."/>
            <person name="Cannon C."/>
            <person name="Castanera R."/>
            <person name="Culley D.E."/>
            <person name="Daum C."/>
            <person name="Ezra D."/>
            <person name="Gonzalez J.B."/>
            <person name="Henrissat B."/>
            <person name="Kuo A."/>
            <person name="Liang C."/>
            <person name="Lipzen A."/>
            <person name="Lutzoni F."/>
            <person name="Magnuson J."/>
            <person name="Mondo S."/>
            <person name="Nolan M."/>
            <person name="Ohm R."/>
            <person name="Pangilinan J."/>
            <person name="Park H.-J."/>
            <person name="Ramirez L."/>
            <person name="Alfaro M."/>
            <person name="Sun H."/>
            <person name="Tritt A."/>
            <person name="Yoshinaga Y."/>
            <person name="Zwiers L.-H."/>
            <person name="Turgeon B.G."/>
            <person name="Goodwin S.B."/>
            <person name="Spatafora J.W."/>
            <person name="Crous P.W."/>
            <person name="Grigoriev I.V."/>
        </authorList>
    </citation>
    <scope>NUCLEOTIDE SEQUENCE</scope>
    <source>
        <strain evidence="20">CBS 342.82</strain>
    </source>
</reference>
<evidence type="ECO:0000256" key="13">
    <source>
        <dbReference type="ARBA" id="ARBA00047334"/>
    </source>
</evidence>
<dbReference type="GO" id="GO:0009228">
    <property type="term" value="P:thiamine biosynthetic process"/>
    <property type="evidence" value="ECO:0007669"/>
    <property type="project" value="UniProtKB-KW"/>
</dbReference>
<evidence type="ECO:0000313" key="20">
    <source>
        <dbReference type="RefSeq" id="XP_033461555.1"/>
    </source>
</evidence>
<evidence type="ECO:0000256" key="2">
    <source>
        <dbReference type="ARBA" id="ARBA00001946"/>
    </source>
</evidence>
<keyword evidence="12" id="KW-0784">Thiamine biosynthesis</keyword>
<dbReference type="PRINTS" id="PR01099">
    <property type="entry name" value="HYETHTZKNASE"/>
</dbReference>
<dbReference type="InterPro" id="IPR013785">
    <property type="entry name" value="Aldolase_TIM"/>
</dbReference>
<dbReference type="Pfam" id="PF02581">
    <property type="entry name" value="TMP-TENI"/>
    <property type="match status" value="1"/>
</dbReference>
<keyword evidence="11" id="KW-0460">Magnesium</keyword>
<dbReference type="GO" id="GO:0005737">
    <property type="term" value="C:cytoplasm"/>
    <property type="evidence" value="ECO:0007669"/>
    <property type="project" value="TreeGrafter"/>
</dbReference>
<keyword evidence="6" id="KW-0808">Transferase</keyword>
<comment type="function">
    <text evidence="3">Condenses 4-methyl-5-(beta-hydroxyethyl)thiazole monophosphate (THZ-P) and 2-methyl-4-amino-5-hydroxymethyl pyrimidine pyrophosphate (HMP-PP) to form thiamine monophosphate (TMP).</text>
</comment>
<dbReference type="RefSeq" id="XP_033461555.1">
    <property type="nucleotide sequence ID" value="XM_033604526.1"/>
</dbReference>
<dbReference type="HAMAP" id="MF_00097">
    <property type="entry name" value="TMP_synthase"/>
    <property type="match status" value="1"/>
</dbReference>
<keyword evidence="9 20" id="KW-0418">Kinase</keyword>
<dbReference type="GO" id="GO:0004417">
    <property type="term" value="F:hydroxyethylthiazole kinase activity"/>
    <property type="evidence" value="ECO:0007669"/>
    <property type="project" value="UniProtKB-EC"/>
</dbReference>
<keyword evidence="19" id="KW-1185">Reference proteome</keyword>
<dbReference type="PANTHER" id="PTHR20857">
    <property type="entry name" value="THIAMINE-PHOSPHATE PYROPHOSPHORYLASE"/>
    <property type="match status" value="1"/>
</dbReference>
<evidence type="ECO:0000256" key="11">
    <source>
        <dbReference type="ARBA" id="ARBA00022842"/>
    </source>
</evidence>
<comment type="catalytic activity">
    <reaction evidence="14">
        <text>2-(2-carboxy-4-methylthiazol-5-yl)ethyl phosphate + 4-amino-2-methyl-5-(diphosphooxymethyl)pyrimidine + 2 H(+) = thiamine phosphate + CO2 + diphosphate</text>
        <dbReference type="Rhea" id="RHEA:47848"/>
        <dbReference type="ChEBI" id="CHEBI:15378"/>
        <dbReference type="ChEBI" id="CHEBI:16526"/>
        <dbReference type="ChEBI" id="CHEBI:33019"/>
        <dbReference type="ChEBI" id="CHEBI:37575"/>
        <dbReference type="ChEBI" id="CHEBI:57841"/>
        <dbReference type="ChEBI" id="CHEBI:62890"/>
        <dbReference type="EC" id="2.5.1.3"/>
    </reaction>
</comment>
<dbReference type="Proteomes" id="UP000504637">
    <property type="component" value="Unplaced"/>
</dbReference>
<evidence type="ECO:0000256" key="17">
    <source>
        <dbReference type="ARBA" id="ARBA00061283"/>
    </source>
</evidence>
<evidence type="ECO:0000256" key="12">
    <source>
        <dbReference type="ARBA" id="ARBA00022977"/>
    </source>
</evidence>
<dbReference type="InterPro" id="IPR000417">
    <property type="entry name" value="Hyethyz_kinase"/>
</dbReference>
<dbReference type="FunFam" id="3.40.1190.20:FF:000042">
    <property type="entry name" value="Probable thiamine biosynthetic bifunctional enzyme"/>
    <property type="match status" value="1"/>
</dbReference>
<evidence type="ECO:0000256" key="10">
    <source>
        <dbReference type="ARBA" id="ARBA00022840"/>
    </source>
</evidence>
<dbReference type="InterPro" id="IPR022998">
    <property type="entry name" value="ThiamineP_synth_TenI"/>
</dbReference>
<dbReference type="FunFam" id="3.20.20.70:FF:000104">
    <property type="entry name" value="Thiamine biosynthetic bifunctional enzyme"/>
    <property type="match status" value="1"/>
</dbReference>
<name>A0A6J3MA58_9PEZI</name>
<comment type="similarity">
    <text evidence="16">In the C-terminal section; belongs to the Thz kinase family.</text>
</comment>
<comment type="catalytic activity">
    <reaction evidence="15">
        <text>2-[(2R,5Z)-2-carboxy-4-methylthiazol-5(2H)-ylidene]ethyl phosphate + 4-amino-2-methyl-5-(diphosphooxymethyl)pyrimidine + 2 H(+) = thiamine phosphate + CO2 + diphosphate</text>
        <dbReference type="Rhea" id="RHEA:47844"/>
        <dbReference type="ChEBI" id="CHEBI:15378"/>
        <dbReference type="ChEBI" id="CHEBI:16526"/>
        <dbReference type="ChEBI" id="CHEBI:33019"/>
        <dbReference type="ChEBI" id="CHEBI:37575"/>
        <dbReference type="ChEBI" id="CHEBI:57841"/>
        <dbReference type="ChEBI" id="CHEBI:62899"/>
        <dbReference type="EC" id="2.5.1.3"/>
    </reaction>
</comment>
<evidence type="ECO:0000256" key="8">
    <source>
        <dbReference type="ARBA" id="ARBA00022741"/>
    </source>
</evidence>
<dbReference type="InterPro" id="IPR036206">
    <property type="entry name" value="ThiamineP_synth_sf"/>
</dbReference>
<evidence type="ECO:0000256" key="9">
    <source>
        <dbReference type="ARBA" id="ARBA00022777"/>
    </source>
</evidence>